<feature type="transmembrane region" description="Helical" evidence="10">
    <location>
        <begin position="6"/>
        <end position="25"/>
    </location>
</feature>
<gene>
    <name evidence="11" type="ORF">KP79_PYT09193</name>
</gene>
<evidence type="ECO:0000256" key="4">
    <source>
        <dbReference type="ARBA" id="ARBA00022676"/>
    </source>
</evidence>
<comment type="subcellular location">
    <subcellularLocation>
        <location evidence="1 10">Endoplasmic reticulum membrane</location>
        <topology evidence="1 10">Multi-pass membrane protein</topology>
    </subcellularLocation>
</comment>
<feature type="transmembrane region" description="Helical" evidence="10">
    <location>
        <begin position="387"/>
        <end position="411"/>
    </location>
</feature>
<evidence type="ECO:0000256" key="9">
    <source>
        <dbReference type="ARBA" id="ARBA00023136"/>
    </source>
</evidence>
<feature type="transmembrane region" description="Helical" evidence="10">
    <location>
        <begin position="297"/>
        <end position="317"/>
    </location>
</feature>
<keyword evidence="6 10" id="KW-0812">Transmembrane</keyword>
<comment type="caution">
    <text evidence="11">The sequence shown here is derived from an EMBL/GenBank/DDBJ whole genome shotgun (WGS) entry which is preliminary data.</text>
</comment>
<keyword evidence="5 10" id="KW-0808">Transferase</keyword>
<feature type="transmembrane region" description="Helical" evidence="10">
    <location>
        <begin position="451"/>
        <end position="471"/>
    </location>
</feature>
<dbReference type="UniPathway" id="UPA00378"/>
<dbReference type="GO" id="GO:0042281">
    <property type="term" value="F:dolichyl pyrophosphate Man9GlcNAc2 alpha-1,3-glucosyltransferase activity"/>
    <property type="evidence" value="ECO:0007669"/>
    <property type="project" value="TreeGrafter"/>
</dbReference>
<dbReference type="STRING" id="6573.A0A210Q093"/>
<dbReference type="InterPro" id="IPR004856">
    <property type="entry name" value="Glyco_trans_ALG6/ALG8"/>
</dbReference>
<feature type="transmembrane region" description="Helical" evidence="10">
    <location>
        <begin position="347"/>
        <end position="367"/>
    </location>
</feature>
<comment type="pathway">
    <text evidence="2 10">Protein modification; protein glycosylation.</text>
</comment>
<keyword evidence="4 10" id="KW-0328">Glycosyltransferase</keyword>
<keyword evidence="12" id="KW-1185">Reference proteome</keyword>
<dbReference type="OrthoDB" id="4983at2759"/>
<keyword evidence="7 10" id="KW-0256">Endoplasmic reticulum</keyword>
<name>A0A210Q093_MIZYE</name>
<dbReference type="AlphaFoldDB" id="A0A210Q093"/>
<evidence type="ECO:0000256" key="3">
    <source>
        <dbReference type="ARBA" id="ARBA00008715"/>
    </source>
</evidence>
<dbReference type="GO" id="GO:0005789">
    <property type="term" value="C:endoplasmic reticulum membrane"/>
    <property type="evidence" value="ECO:0007669"/>
    <property type="project" value="UniProtKB-SubCell"/>
</dbReference>
<evidence type="ECO:0000256" key="10">
    <source>
        <dbReference type="RuleBase" id="RU363110"/>
    </source>
</evidence>
<keyword evidence="8 10" id="KW-1133">Transmembrane helix</keyword>
<dbReference type="Pfam" id="PF03155">
    <property type="entry name" value="Alg6_Alg8"/>
    <property type="match status" value="1"/>
</dbReference>
<evidence type="ECO:0000313" key="11">
    <source>
        <dbReference type="EMBL" id="OWF42146.1"/>
    </source>
</evidence>
<evidence type="ECO:0000256" key="1">
    <source>
        <dbReference type="ARBA" id="ARBA00004477"/>
    </source>
</evidence>
<feature type="transmembrane region" description="Helical" evidence="10">
    <location>
        <begin position="227"/>
        <end position="248"/>
    </location>
</feature>
<sequence length="498" mass="57449">MQHQVVQSLLVALLAILVRWCVSLCKYSGAGKGPMFGDYEAQRHWMEITYNLPVQEWYNQTARNDLQYWGLDYPPLTAYHSWICGYIANMINPNWVALKTSRGFESPSHKLFMRYTVLAADILFFFPVVFLMFMKNGQTKYAVSKNCILVLLYPGLILIDHGHFQYNCISLGFVLFAVLMIGKGRELWGSVFFVLALNYKQMELYHAFPFFFYLLGLCLRKQDQNGLLRLIKIGVTVLATFAVCWAPFLSNQDTALQVLHRLFPFSRGLYEDKVANVWCSLSVVFKLKTILTRDHLVLLCLASTVLMCLPSSLNLLFKPSFLRFKYSLINCSLVFFLFSFQVHEKSILIAAVIVNLFSVRLPFWNLWFTIISTFSMLPLLLKDGLLIPYIATTILYIIICRSTTPVFVLPSDDYKPQRRLQKLTFYLSMFGVISLTALSVFAVPPPKLPDFFPVLVSVFSCSHFLLFLVYFHIRQFQCKDAETVDVSHTPYTQLKKKQ</sequence>
<protein>
    <recommendedName>
        <fullName evidence="10">Alpha-1,3-glucosyltransferase</fullName>
        <ecNumber evidence="10">2.4.1.-</ecNumber>
    </recommendedName>
</protein>
<feature type="transmembrane region" description="Helical" evidence="10">
    <location>
        <begin position="423"/>
        <end position="445"/>
    </location>
</feature>
<feature type="transmembrane region" description="Helical" evidence="10">
    <location>
        <begin position="112"/>
        <end position="134"/>
    </location>
</feature>
<evidence type="ECO:0000256" key="8">
    <source>
        <dbReference type="ARBA" id="ARBA00022989"/>
    </source>
</evidence>
<evidence type="ECO:0000256" key="6">
    <source>
        <dbReference type="ARBA" id="ARBA00022692"/>
    </source>
</evidence>
<evidence type="ECO:0000256" key="5">
    <source>
        <dbReference type="ARBA" id="ARBA00022679"/>
    </source>
</evidence>
<evidence type="ECO:0000313" key="12">
    <source>
        <dbReference type="Proteomes" id="UP000242188"/>
    </source>
</evidence>
<evidence type="ECO:0000256" key="7">
    <source>
        <dbReference type="ARBA" id="ARBA00022824"/>
    </source>
</evidence>
<evidence type="ECO:0000256" key="2">
    <source>
        <dbReference type="ARBA" id="ARBA00004922"/>
    </source>
</evidence>
<accession>A0A210Q093</accession>
<feature type="transmembrane region" description="Helical" evidence="10">
    <location>
        <begin position="140"/>
        <end position="159"/>
    </location>
</feature>
<organism evidence="11 12">
    <name type="scientific">Mizuhopecten yessoensis</name>
    <name type="common">Japanese scallop</name>
    <name type="synonym">Patinopecten yessoensis</name>
    <dbReference type="NCBI Taxonomy" id="6573"/>
    <lineage>
        <taxon>Eukaryota</taxon>
        <taxon>Metazoa</taxon>
        <taxon>Spiralia</taxon>
        <taxon>Lophotrochozoa</taxon>
        <taxon>Mollusca</taxon>
        <taxon>Bivalvia</taxon>
        <taxon>Autobranchia</taxon>
        <taxon>Pteriomorphia</taxon>
        <taxon>Pectinida</taxon>
        <taxon>Pectinoidea</taxon>
        <taxon>Pectinidae</taxon>
        <taxon>Mizuhopecten</taxon>
    </lineage>
</organism>
<dbReference type="Proteomes" id="UP000242188">
    <property type="component" value="Unassembled WGS sequence"/>
</dbReference>
<feature type="transmembrane region" description="Helical" evidence="10">
    <location>
        <begin position="204"/>
        <end position="220"/>
    </location>
</feature>
<reference evidence="11 12" key="1">
    <citation type="journal article" date="2017" name="Nat. Ecol. Evol.">
        <title>Scallop genome provides insights into evolution of bilaterian karyotype and development.</title>
        <authorList>
            <person name="Wang S."/>
            <person name="Zhang J."/>
            <person name="Jiao W."/>
            <person name="Li J."/>
            <person name="Xun X."/>
            <person name="Sun Y."/>
            <person name="Guo X."/>
            <person name="Huan P."/>
            <person name="Dong B."/>
            <person name="Zhang L."/>
            <person name="Hu X."/>
            <person name="Sun X."/>
            <person name="Wang J."/>
            <person name="Zhao C."/>
            <person name="Wang Y."/>
            <person name="Wang D."/>
            <person name="Huang X."/>
            <person name="Wang R."/>
            <person name="Lv J."/>
            <person name="Li Y."/>
            <person name="Zhang Z."/>
            <person name="Liu B."/>
            <person name="Lu W."/>
            <person name="Hui Y."/>
            <person name="Liang J."/>
            <person name="Zhou Z."/>
            <person name="Hou R."/>
            <person name="Li X."/>
            <person name="Liu Y."/>
            <person name="Li H."/>
            <person name="Ning X."/>
            <person name="Lin Y."/>
            <person name="Zhao L."/>
            <person name="Xing Q."/>
            <person name="Dou J."/>
            <person name="Li Y."/>
            <person name="Mao J."/>
            <person name="Guo H."/>
            <person name="Dou H."/>
            <person name="Li T."/>
            <person name="Mu C."/>
            <person name="Jiang W."/>
            <person name="Fu Q."/>
            <person name="Fu X."/>
            <person name="Miao Y."/>
            <person name="Liu J."/>
            <person name="Yu Q."/>
            <person name="Li R."/>
            <person name="Liao H."/>
            <person name="Li X."/>
            <person name="Kong Y."/>
            <person name="Jiang Z."/>
            <person name="Chourrout D."/>
            <person name="Li R."/>
            <person name="Bao Z."/>
        </authorList>
    </citation>
    <scope>NUCLEOTIDE SEQUENCE [LARGE SCALE GENOMIC DNA]</scope>
    <source>
        <strain evidence="11 12">PY_sf001</strain>
    </source>
</reference>
<comment type="similarity">
    <text evidence="3 10">Belongs to the ALG6/ALG8 glucosyltransferase family.</text>
</comment>
<proteinExistence type="inferred from homology"/>
<dbReference type="EC" id="2.4.1.-" evidence="10"/>
<dbReference type="EMBL" id="NEDP02005318">
    <property type="protein sequence ID" value="OWF42146.1"/>
    <property type="molecule type" value="Genomic_DNA"/>
</dbReference>
<keyword evidence="9 10" id="KW-0472">Membrane</keyword>
<dbReference type="PANTHER" id="PTHR12413">
    <property type="entry name" value="DOLICHYL GLYCOSYLTRANSFERASE"/>
    <property type="match status" value="1"/>
</dbReference>
<feature type="transmembrane region" description="Helical" evidence="10">
    <location>
        <begin position="166"/>
        <end position="184"/>
    </location>
</feature>
<dbReference type="PANTHER" id="PTHR12413:SF1">
    <property type="entry name" value="DOLICHYL PYROPHOSPHATE MAN9GLCNAC2 ALPHA-1,3-GLUCOSYLTRANSFERASE"/>
    <property type="match status" value="1"/>
</dbReference>